<dbReference type="InterPro" id="IPR016181">
    <property type="entry name" value="Acyl_CoA_acyltransferase"/>
</dbReference>
<sequence length="185" mass="20405">MPALVRPTETVRDSFLAGVEEFRAEGRGGAGDNSMLGRDILRWAPRWQEAAVFAAYVEETLADAHEDSGRPAGFVPSTVLWWVDGTEWLGRLSIRHRLTPRLLEWGGLIGYDVRPSVRRRGHGTAMLRAALPRARALGLDEVLLTCDFDNVGSRKVIEAAGGVFEDRRAEKLRYWIPTGAHAGGA</sequence>
<dbReference type="AlphaFoldDB" id="A0A1I6UPM3"/>
<keyword evidence="2" id="KW-0808">Transferase</keyword>
<proteinExistence type="predicted"/>
<dbReference type="Pfam" id="PF00583">
    <property type="entry name" value="Acetyltransf_1"/>
    <property type="match status" value="1"/>
</dbReference>
<dbReference type="STRING" id="1176198.SAMN05444716_10654"/>
<reference evidence="3" key="1">
    <citation type="submission" date="2016-10" db="EMBL/GenBank/DDBJ databases">
        <authorList>
            <person name="Varghese N."/>
            <person name="Submissions S."/>
        </authorList>
    </citation>
    <scope>NUCLEOTIDE SEQUENCE [LARGE SCALE GENOMIC DNA]</scope>
    <source>
        <strain evidence="3">CGMCC 4.7047</strain>
    </source>
</reference>
<evidence type="ECO:0000313" key="3">
    <source>
        <dbReference type="Proteomes" id="UP000198873"/>
    </source>
</evidence>
<dbReference type="SUPFAM" id="SSF55729">
    <property type="entry name" value="Acyl-CoA N-acyltransferases (Nat)"/>
    <property type="match status" value="1"/>
</dbReference>
<dbReference type="GO" id="GO:0016747">
    <property type="term" value="F:acyltransferase activity, transferring groups other than amino-acyl groups"/>
    <property type="evidence" value="ECO:0007669"/>
    <property type="project" value="InterPro"/>
</dbReference>
<dbReference type="Proteomes" id="UP000198873">
    <property type="component" value="Unassembled WGS sequence"/>
</dbReference>
<organism evidence="2 3">
    <name type="scientific">Streptomyces harbinensis</name>
    <dbReference type="NCBI Taxonomy" id="1176198"/>
    <lineage>
        <taxon>Bacteria</taxon>
        <taxon>Bacillati</taxon>
        <taxon>Actinomycetota</taxon>
        <taxon>Actinomycetes</taxon>
        <taxon>Kitasatosporales</taxon>
        <taxon>Streptomycetaceae</taxon>
        <taxon>Streptomyces</taxon>
    </lineage>
</organism>
<dbReference type="PROSITE" id="PS51186">
    <property type="entry name" value="GNAT"/>
    <property type="match status" value="1"/>
</dbReference>
<gene>
    <name evidence="2" type="ORF">SAMN05444716_10654</name>
</gene>
<accession>A0A1I6UPM3</accession>
<dbReference type="RefSeq" id="WP_175543030.1">
    <property type="nucleotide sequence ID" value="NZ_CP054938.1"/>
</dbReference>
<dbReference type="InterPro" id="IPR000182">
    <property type="entry name" value="GNAT_dom"/>
</dbReference>
<keyword evidence="3" id="KW-1185">Reference proteome</keyword>
<dbReference type="EMBL" id="FPAB01000006">
    <property type="protein sequence ID" value="SFT03227.1"/>
    <property type="molecule type" value="Genomic_DNA"/>
</dbReference>
<dbReference type="Gene3D" id="3.40.630.30">
    <property type="match status" value="1"/>
</dbReference>
<feature type="domain" description="N-acetyltransferase" evidence="1">
    <location>
        <begin position="20"/>
        <end position="180"/>
    </location>
</feature>
<name>A0A1I6UPM3_9ACTN</name>
<evidence type="ECO:0000259" key="1">
    <source>
        <dbReference type="PROSITE" id="PS51186"/>
    </source>
</evidence>
<dbReference type="PANTHER" id="PTHR39173">
    <property type="entry name" value="ACETYLTRANSFERASE"/>
    <property type="match status" value="1"/>
</dbReference>
<evidence type="ECO:0000313" key="2">
    <source>
        <dbReference type="EMBL" id="SFT03227.1"/>
    </source>
</evidence>
<protein>
    <submittedName>
        <fullName evidence="2">Predicted acetyltransferase</fullName>
    </submittedName>
</protein>
<dbReference type="PANTHER" id="PTHR39173:SF1">
    <property type="entry name" value="ACETYLTRANSFERASE"/>
    <property type="match status" value="1"/>
</dbReference>
<dbReference type="CDD" id="cd04301">
    <property type="entry name" value="NAT_SF"/>
    <property type="match status" value="1"/>
</dbReference>